<keyword evidence="2" id="KW-0690">Ribosome biogenesis</keyword>
<feature type="domain" description="WD repeat-containing protein 75 second beta-propeller" evidence="10">
    <location>
        <begin position="480"/>
        <end position="758"/>
    </location>
</feature>
<feature type="compositionally biased region" description="Low complexity" evidence="9">
    <location>
        <begin position="1"/>
        <end position="13"/>
    </location>
</feature>
<dbReference type="SUPFAM" id="SSF50978">
    <property type="entry name" value="WD40 repeat-like"/>
    <property type="match status" value="1"/>
</dbReference>
<dbReference type="PANTHER" id="PTHR44215:SF1">
    <property type="entry name" value="WD REPEAT-CONTAINING PROTEIN 75"/>
    <property type="match status" value="1"/>
</dbReference>
<dbReference type="GO" id="GO:2000234">
    <property type="term" value="P:positive regulation of rRNA processing"/>
    <property type="evidence" value="ECO:0007669"/>
    <property type="project" value="TreeGrafter"/>
</dbReference>
<comment type="subcellular location">
    <subcellularLocation>
        <location evidence="1">Nucleus</location>
        <location evidence="1">Nucleolus</location>
    </subcellularLocation>
</comment>
<accession>A0A511KCQ3</accession>
<dbReference type="EMBL" id="BJWK01000005">
    <property type="protein sequence ID" value="GEM08160.1"/>
    <property type="molecule type" value="Genomic_DNA"/>
</dbReference>
<dbReference type="PANTHER" id="PTHR44215">
    <property type="entry name" value="WD REPEAT-CONTAINING PROTEIN 75"/>
    <property type="match status" value="1"/>
</dbReference>
<feature type="repeat" description="WD" evidence="8">
    <location>
        <begin position="368"/>
        <end position="409"/>
    </location>
</feature>
<dbReference type="Pfam" id="PF23869">
    <property type="entry name" value="Beta-prop_WDR75_1st"/>
    <property type="match status" value="1"/>
</dbReference>
<keyword evidence="4 8" id="KW-0853">WD repeat</keyword>
<evidence type="ECO:0000256" key="9">
    <source>
        <dbReference type="SAM" id="MobiDB-lite"/>
    </source>
</evidence>
<feature type="region of interest" description="Disordered" evidence="9">
    <location>
        <begin position="1"/>
        <end position="23"/>
    </location>
</feature>
<keyword evidence="6" id="KW-0804">Transcription</keyword>
<dbReference type="GO" id="GO:0006364">
    <property type="term" value="P:rRNA processing"/>
    <property type="evidence" value="ECO:0007669"/>
    <property type="project" value="UniProtKB-KW"/>
</dbReference>
<dbReference type="InterPro" id="IPR001680">
    <property type="entry name" value="WD40_rpt"/>
</dbReference>
<evidence type="ECO:0000313" key="11">
    <source>
        <dbReference type="EMBL" id="GEM08160.1"/>
    </source>
</evidence>
<proteinExistence type="predicted"/>
<dbReference type="Proteomes" id="UP000321518">
    <property type="component" value="Unassembled WGS sequence"/>
</dbReference>
<evidence type="ECO:0000256" key="1">
    <source>
        <dbReference type="ARBA" id="ARBA00004604"/>
    </source>
</evidence>
<dbReference type="Gene3D" id="2.130.10.10">
    <property type="entry name" value="YVTN repeat-like/Quinoprotein amine dehydrogenase"/>
    <property type="match status" value="3"/>
</dbReference>
<evidence type="ECO:0000256" key="8">
    <source>
        <dbReference type="PROSITE-ProRule" id="PRU00221"/>
    </source>
</evidence>
<evidence type="ECO:0000256" key="6">
    <source>
        <dbReference type="ARBA" id="ARBA00023163"/>
    </source>
</evidence>
<protein>
    <submittedName>
        <fullName evidence="11">WD repeat domain 75</fullName>
    </submittedName>
</protein>
<dbReference type="InterPro" id="IPR053826">
    <property type="entry name" value="WDR75"/>
</dbReference>
<feature type="region of interest" description="Disordered" evidence="9">
    <location>
        <begin position="900"/>
        <end position="924"/>
    </location>
</feature>
<dbReference type="OrthoDB" id="4096at2759"/>
<dbReference type="InterPro" id="IPR015943">
    <property type="entry name" value="WD40/YVTN_repeat-like_dom_sf"/>
</dbReference>
<keyword evidence="7" id="KW-0539">Nucleus</keyword>
<dbReference type="GO" id="GO:0032040">
    <property type="term" value="C:small-subunit processome"/>
    <property type="evidence" value="ECO:0007669"/>
    <property type="project" value="InterPro"/>
</dbReference>
<sequence length="955" mass="100910">MATVAPATAALAARQHRQRPNRSERKLIRAELAAHLHEGTAQGPVERQRHLHVHAQRDSTALGWLPLAHTVAATCPVVFSPDGSYCFIASGSAVKIYSVRTTQLMSTLSISPYASSSSSQAPLQRATVSAVLLSPSNRRQLVVASTDGKVRLWDYLEGRLLRTLEMGAPVVHATANANLPDQLYVALEAPREPEALAKREAEAPVKRTAKRKALAKGPAVEDEPKAGVYLVSLRAARTTSDGVPTRADPSHPVPPARRVRLAVPRVVRALALSPDGSVLASVNPHAINLCRTSEYTRGFTQTVPAENESLTTIAFHPSENYFATGNRKGQIRLWYNVLSSPLSRVDTDGDLALSAASTADSAPSTSVLHWHAHAVSSLAFTPNGAYLLSGGQEAVLVLWQLHTGHQEYVPRLGAPIATLSVLDGTSDSGEQQVAARLRDGSVVFIGSQKLRIAKTISGLKANAASLATFAPARPDAPTPLALDPSSSSLVLPASHPSSLQFYSPLDDAQLLEVEVSPSNRVSSATSSKPIEPTRVERVAFSNPNRRGEYWMATVDSWERDGFAPVRQLKVWKKRADASSFVLSTRVDRPHDTPITSLSFSPSPTSPLLLTTSTDGRIKVWSHTPDGSWRCRASLLHRKSAPVAAAWSADGSMFAVAHFRSVSLWSLANTGELIHSFPATNVGRPRQVEFVNEEGTALMVAGSAGSLCWDLLTLEETFSSTINFSSVARQPKTNALVAVEDTTSLSDASLLYILDPSASIAPLTRPLSVPARQILPLPSTSTSSFTSASDISLAVASTSGDVALVGAAARAGGSIAPTRLPTAIQGTTRLFDEIFGSEDLAASSEKGKGKARAVEGAPVANDSSKSPAAILLETPAHSLPPVRLLWRDLIGVGVSSSAGGAENGLSVGGGRAEGADSAGQGQPRVQGDWSVAEVFSPTPVDALSNIFGARLGLEAA</sequence>
<keyword evidence="5" id="KW-0677">Repeat</keyword>
<dbReference type="InterPro" id="IPR057644">
    <property type="entry name" value="Beta-prop_WDR75_2nd"/>
</dbReference>
<dbReference type="AlphaFoldDB" id="A0A511KCQ3"/>
<feature type="region of interest" description="Disordered" evidence="9">
    <location>
        <begin position="844"/>
        <end position="863"/>
    </location>
</feature>
<keyword evidence="3" id="KW-0698">rRNA processing</keyword>
<dbReference type="GO" id="GO:0003723">
    <property type="term" value="F:RNA binding"/>
    <property type="evidence" value="ECO:0007669"/>
    <property type="project" value="InterPro"/>
</dbReference>
<evidence type="ECO:0000256" key="7">
    <source>
        <dbReference type="ARBA" id="ARBA00023242"/>
    </source>
</evidence>
<evidence type="ECO:0000256" key="4">
    <source>
        <dbReference type="ARBA" id="ARBA00022574"/>
    </source>
</evidence>
<organism evidence="11 12">
    <name type="scientific">Rhodotorula toruloides</name>
    <name type="common">Yeast</name>
    <name type="synonym">Rhodosporidium toruloides</name>
    <dbReference type="NCBI Taxonomy" id="5286"/>
    <lineage>
        <taxon>Eukaryota</taxon>
        <taxon>Fungi</taxon>
        <taxon>Dikarya</taxon>
        <taxon>Basidiomycota</taxon>
        <taxon>Pucciniomycotina</taxon>
        <taxon>Microbotryomycetes</taxon>
        <taxon>Sporidiobolales</taxon>
        <taxon>Sporidiobolaceae</taxon>
        <taxon>Rhodotorula</taxon>
    </lineage>
</organism>
<feature type="repeat" description="WD" evidence="8">
    <location>
        <begin position="303"/>
        <end position="334"/>
    </location>
</feature>
<dbReference type="Pfam" id="PF23769">
    <property type="entry name" value="Beta-prop_WDR75_2nd"/>
    <property type="match status" value="1"/>
</dbReference>
<evidence type="ECO:0000259" key="10">
    <source>
        <dbReference type="Pfam" id="PF23769"/>
    </source>
</evidence>
<evidence type="ECO:0000256" key="2">
    <source>
        <dbReference type="ARBA" id="ARBA00022517"/>
    </source>
</evidence>
<evidence type="ECO:0000256" key="3">
    <source>
        <dbReference type="ARBA" id="ARBA00022552"/>
    </source>
</evidence>
<feature type="repeat" description="WD" evidence="8">
    <location>
        <begin position="121"/>
        <end position="163"/>
    </location>
</feature>
<reference evidence="11 12" key="1">
    <citation type="submission" date="2019-07" db="EMBL/GenBank/DDBJ databases">
        <title>Rhodotorula toruloides NBRC10032 genome sequencing.</title>
        <authorList>
            <person name="Shida Y."/>
            <person name="Takaku H."/>
            <person name="Ogasawara W."/>
            <person name="Mori K."/>
        </authorList>
    </citation>
    <scope>NUCLEOTIDE SEQUENCE [LARGE SCALE GENOMIC DNA]</scope>
    <source>
        <strain evidence="11 12">NBRC10032</strain>
    </source>
</reference>
<dbReference type="SMART" id="SM00320">
    <property type="entry name" value="WD40"/>
    <property type="match status" value="6"/>
</dbReference>
<evidence type="ECO:0000256" key="5">
    <source>
        <dbReference type="ARBA" id="ARBA00022737"/>
    </source>
</evidence>
<dbReference type="PROSITE" id="PS50294">
    <property type="entry name" value="WD_REPEATS_REGION"/>
    <property type="match status" value="3"/>
</dbReference>
<dbReference type="InterPro" id="IPR036322">
    <property type="entry name" value="WD40_repeat_dom_sf"/>
</dbReference>
<dbReference type="SUPFAM" id="SSF63829">
    <property type="entry name" value="Calcium-dependent phosphotriesterase"/>
    <property type="match status" value="1"/>
</dbReference>
<comment type="caution">
    <text evidence="11">The sequence shown here is derived from an EMBL/GenBank/DDBJ whole genome shotgun (WGS) entry which is preliminary data.</text>
</comment>
<dbReference type="PROSITE" id="PS50082">
    <property type="entry name" value="WD_REPEATS_2"/>
    <property type="match status" value="4"/>
</dbReference>
<dbReference type="GO" id="GO:0045943">
    <property type="term" value="P:positive regulation of transcription by RNA polymerase I"/>
    <property type="evidence" value="ECO:0007669"/>
    <property type="project" value="InterPro"/>
</dbReference>
<evidence type="ECO:0000313" key="12">
    <source>
        <dbReference type="Proteomes" id="UP000321518"/>
    </source>
</evidence>
<gene>
    <name evidence="11" type="ORF">Rt10032_c05g2177</name>
</gene>
<feature type="repeat" description="WD" evidence="8">
    <location>
        <begin position="587"/>
        <end position="621"/>
    </location>
</feature>
<dbReference type="Pfam" id="PF00400">
    <property type="entry name" value="WD40"/>
    <property type="match status" value="2"/>
</dbReference>
<name>A0A511KCQ3_RHOTO</name>